<dbReference type="SUPFAM" id="SSF116726">
    <property type="entry name" value="TrkA C-terminal domain-like"/>
    <property type="match status" value="1"/>
</dbReference>
<dbReference type="InterPro" id="IPR006037">
    <property type="entry name" value="RCK_C"/>
</dbReference>
<dbReference type="AlphaFoldDB" id="A0A0N8I0H2"/>
<dbReference type="PROSITE" id="PS51202">
    <property type="entry name" value="RCK_C"/>
    <property type="match status" value="1"/>
</dbReference>
<accession>A0A0N8I0H2</accession>
<dbReference type="Gene3D" id="3.30.70.1450">
    <property type="entry name" value="Regulator of K+ conductance, C-terminal domain"/>
    <property type="match status" value="1"/>
</dbReference>
<evidence type="ECO:0000313" key="3">
    <source>
        <dbReference type="EMBL" id="KPN32299.1"/>
    </source>
</evidence>
<gene>
    <name evidence="3" type="ORF">SY89_03067</name>
</gene>
<name>A0A0N8I0H2_9EURY</name>
<feature type="transmembrane region" description="Helical" evidence="1">
    <location>
        <begin position="12"/>
        <end position="33"/>
    </location>
</feature>
<dbReference type="GO" id="GO:0008324">
    <property type="term" value="F:monoatomic cation transmembrane transporter activity"/>
    <property type="evidence" value="ECO:0007669"/>
    <property type="project" value="InterPro"/>
</dbReference>
<evidence type="ECO:0000313" key="4">
    <source>
        <dbReference type="Proteomes" id="UP000050535"/>
    </source>
</evidence>
<comment type="caution">
    <text evidence="3">The sequence shown here is derived from an EMBL/GenBank/DDBJ whole genome shotgun (WGS) entry which is preliminary data.</text>
</comment>
<keyword evidence="1" id="KW-0472">Membrane</keyword>
<keyword evidence="1" id="KW-0812">Transmembrane</keyword>
<feature type="transmembrane region" description="Helical" evidence="1">
    <location>
        <begin position="76"/>
        <end position="96"/>
    </location>
</feature>
<dbReference type="Pfam" id="PF02080">
    <property type="entry name" value="TrkA_C"/>
    <property type="match status" value="1"/>
</dbReference>
<reference evidence="4" key="1">
    <citation type="submission" date="2013-11" db="EMBL/GenBank/DDBJ databases">
        <authorList>
            <person name="Hoang H.T."/>
            <person name="Killian M.L."/>
            <person name="Madson D.M."/>
            <person name="Arruda P.H.E."/>
            <person name="Sun D."/>
            <person name="Schwartz K.J."/>
            <person name="Yoon K."/>
        </authorList>
    </citation>
    <scope>NUCLEOTIDE SEQUENCE [LARGE SCALE GENOMIC DNA]</scope>
    <source>
        <strain evidence="4">CDK2</strain>
    </source>
</reference>
<dbReference type="Pfam" id="PF26501">
    <property type="entry name" value="DUF8167"/>
    <property type="match status" value="1"/>
</dbReference>
<feature type="domain" description="RCK C-terminal" evidence="2">
    <location>
        <begin position="311"/>
        <end position="391"/>
    </location>
</feature>
<dbReference type="STRING" id="699431.SY89_03067"/>
<protein>
    <recommendedName>
        <fullName evidence="2">RCK C-terminal domain-containing protein</fullName>
    </recommendedName>
</protein>
<dbReference type="GO" id="GO:0006813">
    <property type="term" value="P:potassium ion transport"/>
    <property type="evidence" value="ECO:0007669"/>
    <property type="project" value="InterPro"/>
</dbReference>
<feature type="transmembrane region" description="Helical" evidence="1">
    <location>
        <begin position="45"/>
        <end position="64"/>
    </location>
</feature>
<evidence type="ECO:0000259" key="2">
    <source>
        <dbReference type="PROSITE" id="PS51202"/>
    </source>
</evidence>
<evidence type="ECO:0000256" key="1">
    <source>
        <dbReference type="SAM" id="Phobius"/>
    </source>
</evidence>
<dbReference type="InterPro" id="IPR058604">
    <property type="entry name" value="DUF8167_3rd"/>
</dbReference>
<dbReference type="Proteomes" id="UP000050535">
    <property type="component" value="Unassembled WGS sequence"/>
</dbReference>
<dbReference type="InterPro" id="IPR058480">
    <property type="entry name" value="DUF8167_N"/>
</dbReference>
<sequence length="392" mass="40482">MLLGEIDLLPALGQLFGLSVLAFLVSGTASVGYRWYFREPIPRGLAALFGVAAVALYLNTVGLLGRVIGTPGTDPFDAAGVGVDLLTLLVAFVATVPGRRLGDALRADLASAAGAREVNASVGRALRGVARLSAVELPAADEIEDMQSHDPVPAEVKTELGGKTLLFPRSNREALRDRLVTRLKEDYGVGYVDAELAADGTVTYLALGSRLAGIGLTLGPGTCAVAVEADPASDAGPGDIVQVWTTPNATATAEGDAGEAPSSPRRVTTAELRATAGETVTLVVDEADAAALSPDERYRLVTLPVSARADQEFASLLRGVDETLGVVQIPEGSPLVGTTVGDLESAVVAVRRGTGAIDALPGSERVLEPGDSVYAIGRPDVLRGLEERANSR</sequence>
<dbReference type="InterPro" id="IPR058603">
    <property type="entry name" value="DUF8167_2nd"/>
</dbReference>
<keyword evidence="1" id="KW-1133">Transmembrane helix</keyword>
<dbReference type="Pfam" id="PF26502">
    <property type="entry name" value="DUF8167_2nd"/>
    <property type="match status" value="1"/>
</dbReference>
<organism evidence="3 4">
    <name type="scientific">Halolamina pelagica</name>
    <dbReference type="NCBI Taxonomy" id="699431"/>
    <lineage>
        <taxon>Archaea</taxon>
        <taxon>Methanobacteriati</taxon>
        <taxon>Methanobacteriota</taxon>
        <taxon>Stenosarchaea group</taxon>
        <taxon>Halobacteria</taxon>
        <taxon>Halobacteriales</taxon>
        <taxon>Haloferacaceae</taxon>
    </lineage>
</organism>
<keyword evidence="4" id="KW-1185">Reference proteome</keyword>
<proteinExistence type="predicted"/>
<dbReference type="EMBL" id="LGUC01000001">
    <property type="protein sequence ID" value="KPN32299.1"/>
    <property type="molecule type" value="Genomic_DNA"/>
</dbReference>
<dbReference type="InterPro" id="IPR036721">
    <property type="entry name" value="RCK_C_sf"/>
</dbReference>
<dbReference type="Pfam" id="PF26503">
    <property type="entry name" value="DUF8167_3rd"/>
    <property type="match status" value="1"/>
</dbReference>